<dbReference type="Proteomes" id="UP000234662">
    <property type="component" value="Unassembled WGS sequence"/>
</dbReference>
<evidence type="ECO:0000313" key="3">
    <source>
        <dbReference type="EMBL" id="PKZ65778.1"/>
    </source>
</evidence>
<dbReference type="GO" id="GO:0004519">
    <property type="term" value="F:endonuclease activity"/>
    <property type="evidence" value="ECO:0007669"/>
    <property type="project" value="UniProtKB-KW"/>
</dbReference>
<dbReference type="Pfam" id="PF02720">
    <property type="entry name" value="DUF222"/>
    <property type="match status" value="1"/>
</dbReference>
<dbReference type="STRING" id="2055.BCM27_21100"/>
<accession>A0A2I1R9G4</accession>
<dbReference type="EMBL" id="PKJC01000005">
    <property type="protein sequence ID" value="PKZ65778.1"/>
    <property type="molecule type" value="Genomic_DNA"/>
</dbReference>
<dbReference type="InterPro" id="IPR003615">
    <property type="entry name" value="HNH_nuc"/>
</dbReference>
<feature type="region of interest" description="Disordered" evidence="1">
    <location>
        <begin position="552"/>
        <end position="603"/>
    </location>
</feature>
<name>A0A2I1R9G4_9ACTN</name>
<reference evidence="3 4" key="1">
    <citation type="submission" date="2017-12" db="EMBL/GenBank/DDBJ databases">
        <title>Phylogenetic diversity of female urinary microbiome.</title>
        <authorList>
            <person name="Thomas-White K."/>
            <person name="Wolfe A.J."/>
        </authorList>
    </citation>
    <scope>NUCLEOTIDE SEQUENCE [LARGE SCALE GENOMIC DNA]</scope>
    <source>
        <strain evidence="3 4">UMB0777</strain>
    </source>
</reference>
<dbReference type="CDD" id="cd00085">
    <property type="entry name" value="HNHc"/>
    <property type="match status" value="1"/>
</dbReference>
<keyword evidence="3" id="KW-0378">Hydrolase</keyword>
<gene>
    <name evidence="3" type="ORF">CYJ73_09490</name>
</gene>
<keyword evidence="3" id="KW-0255">Endonuclease</keyword>
<feature type="domain" description="DUF222" evidence="2">
    <location>
        <begin position="111"/>
        <end position="378"/>
    </location>
</feature>
<comment type="caution">
    <text evidence="3">The sequence shown here is derived from an EMBL/GenBank/DDBJ whole genome shotgun (WGS) entry which is preliminary data.</text>
</comment>
<proteinExistence type="predicted"/>
<evidence type="ECO:0000313" key="4">
    <source>
        <dbReference type="Proteomes" id="UP000234662"/>
    </source>
</evidence>
<feature type="compositionally biased region" description="Basic residues" evidence="1">
    <location>
        <begin position="579"/>
        <end position="590"/>
    </location>
</feature>
<dbReference type="InterPro" id="IPR003870">
    <property type="entry name" value="DUF222"/>
</dbReference>
<protein>
    <submittedName>
        <fullName evidence="3">HNH endonuclease</fullName>
    </submittedName>
</protein>
<dbReference type="AlphaFoldDB" id="A0A2I1R9G4"/>
<feature type="compositionally biased region" description="Low complexity" evidence="1">
    <location>
        <begin position="390"/>
        <end position="400"/>
    </location>
</feature>
<organism evidence="3 4">
    <name type="scientific">Gordonia terrae</name>
    <dbReference type="NCBI Taxonomy" id="2055"/>
    <lineage>
        <taxon>Bacteria</taxon>
        <taxon>Bacillati</taxon>
        <taxon>Actinomycetota</taxon>
        <taxon>Actinomycetes</taxon>
        <taxon>Mycobacteriales</taxon>
        <taxon>Gordoniaceae</taxon>
        <taxon>Gordonia</taxon>
    </lineage>
</organism>
<evidence type="ECO:0000259" key="2">
    <source>
        <dbReference type="Pfam" id="PF02720"/>
    </source>
</evidence>
<feature type="compositionally biased region" description="Basic and acidic residues" evidence="1">
    <location>
        <begin position="591"/>
        <end position="603"/>
    </location>
</feature>
<evidence type="ECO:0000256" key="1">
    <source>
        <dbReference type="SAM" id="MobiDB-lite"/>
    </source>
</evidence>
<keyword evidence="3" id="KW-0540">Nuclease</keyword>
<feature type="region of interest" description="Disordered" evidence="1">
    <location>
        <begin position="378"/>
        <end position="417"/>
    </location>
</feature>
<sequence length="603" mass="66422">MCTASRLRRTDVAVDNHPKLSVAGFRLVGIRSLCSGRVTKQASGGVVRVWTDLPGEYLAGVDPARAGETDMVVLMGGLDATRRGESFLAWHRYQTIAVMADRLVTTSASGFVMDGHADCAARITRQAGVSRRQAEILIDEAIALRDRMPGVAETLRDGTLAQWQIRLIISRTELIPADDPITPALDAEIAATLRRRTGVWDRARLRDMVDRLVFRHDPDAVRQRRKDAMDQRGVWTHELPDGTAELTAVMSAENVRISAKAVGILADAVCKADRRKRGHRRSDAMFALLTRTSFECQCDSPEECSAQIPDLQDVLDAVRAEVVIHVVTDAATLAGAPGVGFLDEHGIISDEHVRDLAARSDATLAPVTPARTQPTYVAESVGDDAERQTAQRPAPAQQTRADGDEHSTATKPDSATDAATASVAVVYPATHPGNGYRPTTACADFVRVRDGYCTEPGCTRSAFACDLDHVAEYDHTHPDRGGSTSSENLNAKCRAWHLLKTHRDWVDEQYRDREGRLITEYTTPEGVTLYGDAETLEDSFPNLRRIRFEQAAQAPPTPRVIAPADNPERTHSRLDAKLARRRNERARNKRAREELDRLDPPPY</sequence>
<feature type="compositionally biased region" description="Basic and acidic residues" evidence="1">
    <location>
        <begin position="566"/>
        <end position="578"/>
    </location>
</feature>